<organism evidence="1 2">
    <name type="scientific">Oryza sativa subsp. japonica</name>
    <name type="common">Rice</name>
    <dbReference type="NCBI Taxonomy" id="39947"/>
    <lineage>
        <taxon>Eukaryota</taxon>
        <taxon>Viridiplantae</taxon>
        <taxon>Streptophyta</taxon>
        <taxon>Embryophyta</taxon>
        <taxon>Tracheophyta</taxon>
        <taxon>Spermatophyta</taxon>
        <taxon>Magnoliopsida</taxon>
        <taxon>Liliopsida</taxon>
        <taxon>Poales</taxon>
        <taxon>Poaceae</taxon>
        <taxon>BOP clade</taxon>
        <taxon>Oryzoideae</taxon>
        <taxon>Oryzeae</taxon>
        <taxon>Oryzinae</taxon>
        <taxon>Oryza</taxon>
        <taxon>Oryza sativa</taxon>
    </lineage>
</organism>
<name>Q5VNE8_ORYSJ</name>
<dbReference type="AlphaFoldDB" id="Q5VNE8"/>
<evidence type="ECO:0000313" key="2">
    <source>
        <dbReference type="Proteomes" id="UP000000763"/>
    </source>
</evidence>
<protein>
    <submittedName>
        <fullName evidence="1">Uncharacterized protein</fullName>
    </submittedName>
</protein>
<dbReference type="Proteomes" id="UP000000763">
    <property type="component" value="Chromosome 6"/>
</dbReference>
<evidence type="ECO:0000313" key="1">
    <source>
        <dbReference type="EMBL" id="BAD69032.1"/>
    </source>
</evidence>
<reference evidence="2" key="1">
    <citation type="journal article" date="2005" name="Nature">
        <title>The map-based sequence of the rice genome.</title>
        <authorList>
            <consortium name="International rice genome sequencing project (IRGSP)"/>
            <person name="Matsumoto T."/>
            <person name="Wu J."/>
            <person name="Kanamori H."/>
            <person name="Katayose Y."/>
            <person name="Fujisawa M."/>
            <person name="Namiki N."/>
            <person name="Mizuno H."/>
            <person name="Yamamoto K."/>
            <person name="Antonio B.A."/>
            <person name="Baba T."/>
            <person name="Sakata K."/>
            <person name="Nagamura Y."/>
            <person name="Aoki H."/>
            <person name="Arikawa K."/>
            <person name="Arita K."/>
            <person name="Bito T."/>
            <person name="Chiden Y."/>
            <person name="Fujitsuka N."/>
            <person name="Fukunaka R."/>
            <person name="Hamada M."/>
            <person name="Harada C."/>
            <person name="Hayashi A."/>
            <person name="Hijishita S."/>
            <person name="Honda M."/>
            <person name="Hosokawa S."/>
            <person name="Ichikawa Y."/>
            <person name="Idonuma A."/>
            <person name="Iijima M."/>
            <person name="Ikeda M."/>
            <person name="Ikeno M."/>
            <person name="Ito K."/>
            <person name="Ito S."/>
            <person name="Ito T."/>
            <person name="Ito Y."/>
            <person name="Ito Y."/>
            <person name="Iwabuchi A."/>
            <person name="Kamiya K."/>
            <person name="Karasawa W."/>
            <person name="Kurita K."/>
            <person name="Katagiri S."/>
            <person name="Kikuta A."/>
            <person name="Kobayashi H."/>
            <person name="Kobayashi N."/>
            <person name="Machita K."/>
            <person name="Maehara T."/>
            <person name="Masukawa M."/>
            <person name="Mizubayashi T."/>
            <person name="Mukai Y."/>
            <person name="Nagasaki H."/>
            <person name="Nagata Y."/>
            <person name="Naito S."/>
            <person name="Nakashima M."/>
            <person name="Nakama Y."/>
            <person name="Nakamichi Y."/>
            <person name="Nakamura M."/>
            <person name="Meguro A."/>
            <person name="Negishi M."/>
            <person name="Ohta I."/>
            <person name="Ohta T."/>
            <person name="Okamoto M."/>
            <person name="Ono N."/>
            <person name="Saji S."/>
            <person name="Sakaguchi M."/>
            <person name="Sakai K."/>
            <person name="Shibata M."/>
            <person name="Shimokawa T."/>
            <person name="Song J."/>
            <person name="Takazaki Y."/>
            <person name="Terasawa K."/>
            <person name="Tsugane M."/>
            <person name="Tsuji K."/>
            <person name="Ueda S."/>
            <person name="Waki K."/>
            <person name="Yamagata H."/>
            <person name="Yamamoto M."/>
            <person name="Yamamoto S."/>
            <person name="Yamane H."/>
            <person name="Yoshiki S."/>
            <person name="Yoshihara R."/>
            <person name="Yukawa K."/>
            <person name="Zhong H."/>
            <person name="Yano M."/>
            <person name="Yuan Q."/>
            <person name="Ouyang S."/>
            <person name="Liu J."/>
            <person name="Jones K.M."/>
            <person name="Gansberger K."/>
            <person name="Moffat K."/>
            <person name="Hill J."/>
            <person name="Bera J."/>
            <person name="Fadrosh D."/>
            <person name="Jin S."/>
            <person name="Johri S."/>
            <person name="Kim M."/>
            <person name="Overton L."/>
            <person name="Reardon M."/>
            <person name="Tsitrin T."/>
            <person name="Vuong H."/>
            <person name="Weaver B."/>
            <person name="Ciecko A."/>
            <person name="Tallon L."/>
            <person name="Jackson J."/>
            <person name="Pai G."/>
            <person name="Aken S.V."/>
            <person name="Utterback T."/>
            <person name="Reidmuller S."/>
            <person name="Feldblyum T."/>
            <person name="Hsiao J."/>
            <person name="Zismann V."/>
            <person name="Iobst S."/>
            <person name="de Vazeille A.R."/>
            <person name="Buell C.R."/>
            <person name="Ying K."/>
            <person name="Li Y."/>
            <person name="Lu T."/>
            <person name="Huang Y."/>
            <person name="Zhao Q."/>
            <person name="Feng Q."/>
            <person name="Zhang L."/>
            <person name="Zhu J."/>
            <person name="Weng Q."/>
            <person name="Mu J."/>
            <person name="Lu Y."/>
            <person name="Fan D."/>
            <person name="Liu Y."/>
            <person name="Guan J."/>
            <person name="Zhang Y."/>
            <person name="Yu S."/>
            <person name="Liu X."/>
            <person name="Zhang Y."/>
            <person name="Hong G."/>
            <person name="Han B."/>
            <person name="Choisne N."/>
            <person name="Demange N."/>
            <person name="Orjeda G."/>
            <person name="Samain S."/>
            <person name="Cattolico L."/>
            <person name="Pelletier E."/>
            <person name="Couloux A."/>
            <person name="Segurens B."/>
            <person name="Wincker P."/>
            <person name="D'Hont A."/>
            <person name="Scarpelli C."/>
            <person name="Weissenbach J."/>
            <person name="Salanoubat M."/>
            <person name="Quetier F."/>
            <person name="Yu Y."/>
            <person name="Kim H.R."/>
            <person name="Rambo T."/>
            <person name="Currie J."/>
            <person name="Collura K."/>
            <person name="Luo M."/>
            <person name="Yang T."/>
            <person name="Ammiraju J.S.S."/>
            <person name="Engler F."/>
            <person name="Soderlund C."/>
            <person name="Wing R.A."/>
            <person name="Palmer L.E."/>
            <person name="de la Bastide M."/>
            <person name="Spiegel L."/>
            <person name="Nascimento L."/>
            <person name="Zutavern T."/>
            <person name="O'Shaughnessy A."/>
            <person name="Dike S."/>
            <person name="Dedhia N."/>
            <person name="Preston R."/>
            <person name="Balija V."/>
            <person name="McCombie W.R."/>
            <person name="Chow T."/>
            <person name="Chen H."/>
            <person name="Chung M."/>
            <person name="Chen C."/>
            <person name="Shaw J."/>
            <person name="Wu H."/>
            <person name="Hsiao K."/>
            <person name="Chao Y."/>
            <person name="Chu M."/>
            <person name="Cheng C."/>
            <person name="Hour A."/>
            <person name="Lee P."/>
            <person name="Lin S."/>
            <person name="Lin Y."/>
            <person name="Liou J."/>
            <person name="Liu S."/>
            <person name="Hsing Y."/>
            <person name="Raghuvanshi S."/>
            <person name="Mohanty A."/>
            <person name="Bharti A.K."/>
            <person name="Gaur A."/>
            <person name="Gupta V."/>
            <person name="Kumar D."/>
            <person name="Ravi V."/>
            <person name="Vij S."/>
            <person name="Kapur A."/>
            <person name="Khurana P."/>
            <person name="Khurana P."/>
            <person name="Khurana J.P."/>
            <person name="Tyagi A.K."/>
            <person name="Gaikwad K."/>
            <person name="Singh A."/>
            <person name="Dalal V."/>
            <person name="Srivastava S."/>
            <person name="Dixit A."/>
            <person name="Pal A.K."/>
            <person name="Ghazi I.A."/>
            <person name="Yadav M."/>
            <person name="Pandit A."/>
            <person name="Bhargava A."/>
            <person name="Sureshbabu K."/>
            <person name="Batra K."/>
            <person name="Sharma T.R."/>
            <person name="Mohapatra T."/>
            <person name="Singh N.K."/>
            <person name="Messing J."/>
            <person name="Nelson A.B."/>
            <person name="Fuks G."/>
            <person name="Kavchok S."/>
            <person name="Keizer G."/>
            <person name="Linton E."/>
            <person name="Llaca V."/>
            <person name="Song R."/>
            <person name="Tanyolac B."/>
            <person name="Young S."/>
            <person name="Ho-Il K."/>
            <person name="Hahn J.H."/>
            <person name="Sangsakoo G."/>
            <person name="Vanavichit A."/>
            <person name="de Mattos Luiz.A.T."/>
            <person name="Zimmer P.D."/>
            <person name="Malone G."/>
            <person name="Dellagostin O."/>
            <person name="de Oliveira A.C."/>
            <person name="Bevan M."/>
            <person name="Bancroft I."/>
            <person name="Minx P."/>
            <person name="Cordum H."/>
            <person name="Wilson R."/>
            <person name="Cheng Z."/>
            <person name="Jin W."/>
            <person name="Jiang J."/>
            <person name="Leong S.A."/>
            <person name="Iwama H."/>
            <person name="Gojobori T."/>
            <person name="Itoh T."/>
            <person name="Niimura Y."/>
            <person name="Fujii Y."/>
            <person name="Habara T."/>
            <person name="Sakai H."/>
            <person name="Sato Y."/>
            <person name="Wilson G."/>
            <person name="Kumar K."/>
            <person name="McCouch S."/>
            <person name="Juretic N."/>
            <person name="Hoen D."/>
            <person name="Wright S."/>
            <person name="Bruskiewich R."/>
            <person name="Bureau T."/>
            <person name="Miyao A."/>
            <person name="Hirochika H."/>
            <person name="Nishikawa T."/>
            <person name="Kadowaki K."/>
            <person name="Sugiura M."/>
            <person name="Burr B."/>
            <person name="Sasaki T."/>
        </authorList>
    </citation>
    <scope>NUCLEOTIDE SEQUENCE [LARGE SCALE GENOMIC DNA]</scope>
    <source>
        <strain evidence="2">cv. Nipponbare</strain>
    </source>
</reference>
<gene>
    <name evidence="1" type="primary">P0491D10.43</name>
</gene>
<dbReference type="EMBL" id="AP004791">
    <property type="protein sequence ID" value="BAD69032.1"/>
    <property type="molecule type" value="Genomic_DNA"/>
</dbReference>
<accession>Q5VNE8</accession>
<proteinExistence type="predicted"/>
<reference evidence="2" key="2">
    <citation type="journal article" date="2008" name="Nucleic Acids Res.">
        <title>The rice annotation project database (RAP-DB): 2008 update.</title>
        <authorList>
            <consortium name="The rice annotation project (RAP)"/>
        </authorList>
    </citation>
    <scope>GENOME REANNOTATION</scope>
    <source>
        <strain evidence="2">cv. Nipponbare</strain>
    </source>
</reference>
<sequence length="91" mass="10985">MELRRRGRVGLEWRRFLRGEWGRKWRKGRTWGGPRLHARGSVEARGGSGVVGWLRRPWRQLELEERDDRWGPRVLCHARNFYPKFQTLTCV</sequence>